<evidence type="ECO:0000256" key="1">
    <source>
        <dbReference type="ARBA" id="ARBA00022801"/>
    </source>
</evidence>
<proteinExistence type="predicted"/>
<dbReference type="PANTHER" id="PTHR22946">
    <property type="entry name" value="DIENELACTONE HYDROLASE DOMAIN-CONTAINING PROTEIN-RELATED"/>
    <property type="match status" value="1"/>
</dbReference>
<dbReference type="Pfam" id="PF01738">
    <property type="entry name" value="DLH"/>
    <property type="match status" value="1"/>
</dbReference>
<evidence type="ECO:0000313" key="3">
    <source>
        <dbReference type="EMBL" id="OCW55644.1"/>
    </source>
</evidence>
<dbReference type="InterPro" id="IPR050261">
    <property type="entry name" value="FrsA_esterase"/>
</dbReference>
<dbReference type="STRING" id="1480615.AWJ14_06570"/>
<dbReference type="GO" id="GO:0052689">
    <property type="term" value="F:carboxylic ester hydrolase activity"/>
    <property type="evidence" value="ECO:0007669"/>
    <property type="project" value="UniProtKB-ARBA"/>
</dbReference>
<dbReference type="GO" id="GO:0004252">
    <property type="term" value="F:serine-type endopeptidase activity"/>
    <property type="evidence" value="ECO:0007669"/>
    <property type="project" value="InterPro"/>
</dbReference>
<dbReference type="AlphaFoldDB" id="A0A1C1YQ87"/>
<sequence>MTSRQSLSLLPDAYALSAALIAAVLLSLSSGHATASSRAIEVDGLLLPTDTRSAPDGESPFAGTWIGRWDGFLKTIFVIESVSPDGEATLVYSVAANPEIGFNRAWFRLKGRIDGRDLVASGSGLTITLSASETGRLRAVFGDGYSFAVLKRVDLLELTSGAGQIDWDIGATERLQTRLVEDGRDIALETILYRPPGPGPFPLAVINHGSTGMGTEEQAFKLTWSNDWLAELLNAKGYLAAFPQRRGRGQSDGLYDEGFGTDRSKGYTCEPSLSLAGANRALEDVAAAIAALKQRPDVTDGPVLLSGASRGGYLAAAYAGRFPEETAGVINFVGGWMGEACDTAAEINGTLAREAAGFTGQTLWLYGEDDPYYSIVHSQRMHAQFTQAGGHADFHAFKLRGSGNGHWVMAVPSLWQHLVEAYLDGLQARR</sequence>
<evidence type="ECO:0000259" key="2">
    <source>
        <dbReference type="Pfam" id="PF01738"/>
    </source>
</evidence>
<organism evidence="3 4">
    <name type="scientific">Hoeflea olei</name>
    <dbReference type="NCBI Taxonomy" id="1480615"/>
    <lineage>
        <taxon>Bacteria</taxon>
        <taxon>Pseudomonadati</taxon>
        <taxon>Pseudomonadota</taxon>
        <taxon>Alphaproteobacteria</taxon>
        <taxon>Hyphomicrobiales</taxon>
        <taxon>Rhizobiaceae</taxon>
        <taxon>Hoeflea</taxon>
    </lineage>
</organism>
<dbReference type="EMBL" id="LQZT01000050">
    <property type="protein sequence ID" value="OCW55644.1"/>
    <property type="molecule type" value="Genomic_DNA"/>
</dbReference>
<dbReference type="Gene3D" id="3.40.50.1820">
    <property type="entry name" value="alpha/beta hydrolase"/>
    <property type="match status" value="1"/>
</dbReference>
<comment type="caution">
    <text evidence="3">The sequence shown here is derived from an EMBL/GenBank/DDBJ whole genome shotgun (WGS) entry which is preliminary data.</text>
</comment>
<gene>
    <name evidence="3" type="ORF">AWJ14_06570</name>
</gene>
<dbReference type="InterPro" id="IPR002925">
    <property type="entry name" value="Dienelactn_hydro"/>
</dbReference>
<dbReference type="PROSITE" id="PS00708">
    <property type="entry name" value="PRO_ENDOPEP_SER"/>
    <property type="match status" value="1"/>
</dbReference>
<dbReference type="PANTHER" id="PTHR22946:SF9">
    <property type="entry name" value="POLYKETIDE TRANSFERASE AF380"/>
    <property type="match status" value="1"/>
</dbReference>
<dbReference type="OrthoDB" id="3647650at2"/>
<feature type="domain" description="Dienelactone hydrolase" evidence="2">
    <location>
        <begin position="189"/>
        <end position="397"/>
    </location>
</feature>
<name>A0A1C1YQ87_9HYPH</name>
<dbReference type="InterPro" id="IPR002471">
    <property type="entry name" value="Pept_S9_AS"/>
</dbReference>
<protein>
    <recommendedName>
        <fullName evidence="2">Dienelactone hydrolase domain-containing protein</fullName>
    </recommendedName>
</protein>
<dbReference type="Proteomes" id="UP000094795">
    <property type="component" value="Unassembled WGS sequence"/>
</dbReference>
<dbReference type="SUPFAM" id="SSF53474">
    <property type="entry name" value="alpha/beta-Hydrolases"/>
    <property type="match status" value="1"/>
</dbReference>
<dbReference type="InterPro" id="IPR029058">
    <property type="entry name" value="AB_hydrolase_fold"/>
</dbReference>
<reference evidence="3 4" key="1">
    <citation type="submission" date="2015-12" db="EMBL/GenBank/DDBJ databases">
        <authorList>
            <person name="Shamseldin A."/>
            <person name="Moawad H."/>
            <person name="Abd El-Rahim W.M."/>
            <person name="Sadowsky M.J."/>
        </authorList>
    </citation>
    <scope>NUCLEOTIDE SEQUENCE [LARGE SCALE GENOMIC DNA]</scope>
    <source>
        <strain evidence="3 4">JC234</strain>
    </source>
</reference>
<dbReference type="RefSeq" id="WP_066184614.1">
    <property type="nucleotide sequence ID" value="NZ_LQZT01000050.1"/>
</dbReference>
<accession>A0A1C1YQ87</accession>
<evidence type="ECO:0000313" key="4">
    <source>
        <dbReference type="Proteomes" id="UP000094795"/>
    </source>
</evidence>
<keyword evidence="1" id="KW-0378">Hydrolase</keyword>
<dbReference type="GO" id="GO:0006508">
    <property type="term" value="P:proteolysis"/>
    <property type="evidence" value="ECO:0007669"/>
    <property type="project" value="InterPro"/>
</dbReference>
<keyword evidence="4" id="KW-1185">Reference proteome</keyword>